<sequence length="245" mass="28167">MSQRISITIKDESSLKAIDEYCLKHKLTRSSVIASVLTSAYPLLTEINQHTQLVNELENKLFNPKKIPRTSWGDTPVFSLPEYLLDIWQTHIIEKGIIIDQHAYPHTYKNPKVGSEEKKNIQETLNNYIDPPHIQKAIFIYTDRHVHYKLHKAGGFSNTILIRNTEYNNYLFDFNAIIHVPIKDIVFHGTEGAFKKNQIILKGTYAAFIPIYHTNNQCVLIGVIDKTQVNRKTDCSPNTIIINPL</sequence>
<evidence type="ECO:0000313" key="2">
    <source>
        <dbReference type="Proteomes" id="UP000004506"/>
    </source>
</evidence>
<comment type="caution">
    <text evidence="1">The sequence shown here is derived from an EMBL/GenBank/DDBJ whole genome shotgun (WGS) entry which is preliminary data.</text>
</comment>
<dbReference type="AlphaFoldDB" id="A0AA87CP15"/>
<reference evidence="2" key="1">
    <citation type="submission" date="2008-04" db="EMBL/GenBank/DDBJ databases">
        <title>Draft genome sequence of Providencia stuartii (ATCC 25827).</title>
        <authorList>
            <person name="Sudarsanam P."/>
            <person name="Ley R."/>
            <person name="Guruge J."/>
            <person name="Turnbaugh P.J."/>
            <person name="Mahowald M."/>
            <person name="Liep D."/>
            <person name="Gordon J."/>
        </authorList>
    </citation>
    <scope>NUCLEOTIDE SEQUENCE [LARGE SCALE GENOMIC DNA]</scope>
    <source>
        <strain evidence="2">ATCC 25827</strain>
    </source>
</reference>
<dbReference type="Proteomes" id="UP000004506">
    <property type="component" value="Unassembled WGS sequence"/>
</dbReference>
<proteinExistence type="predicted"/>
<reference evidence="2" key="2">
    <citation type="submission" date="2008-04" db="EMBL/GenBank/DDBJ databases">
        <title>Draft genome sequence of Providencia stuartii(ATCC 25827).</title>
        <authorList>
            <person name="Sudarsanam P."/>
            <person name="Ley R."/>
            <person name="Guruge J."/>
            <person name="Turnbaugh P.J."/>
            <person name="Mahowald M."/>
            <person name="Liep D."/>
            <person name="Gordon J."/>
        </authorList>
    </citation>
    <scope>NUCLEOTIDE SEQUENCE [LARGE SCALE GENOMIC DNA]</scope>
    <source>
        <strain evidence="2">ATCC 25827</strain>
    </source>
</reference>
<name>A0AA87CP15_PROST</name>
<gene>
    <name evidence="1" type="ORF">PROSTU_04757</name>
</gene>
<dbReference type="RefSeq" id="WP_004927201.1">
    <property type="nucleotide sequence ID" value="NZ_DS607683.1"/>
</dbReference>
<evidence type="ECO:0000313" key="1">
    <source>
        <dbReference type="EMBL" id="EDU57512.1"/>
    </source>
</evidence>
<reference evidence="1 2" key="3">
    <citation type="submission" date="2008-05" db="EMBL/GenBank/DDBJ databases">
        <authorList>
            <person name="Fulton L."/>
            <person name="Clifton S."/>
            <person name="Fulton B."/>
            <person name="Xu J."/>
            <person name="Minx P."/>
            <person name="Pepin K.H."/>
            <person name="Johnson M."/>
            <person name="Thiruvilangam P."/>
            <person name="Bhonagiri V."/>
            <person name="Nash W.E."/>
            <person name="Mardis E.R."/>
            <person name="Wilson R.K."/>
        </authorList>
    </citation>
    <scope>NUCLEOTIDE SEQUENCE [LARGE SCALE GENOMIC DNA]</scope>
    <source>
        <strain evidence="1 2">ATCC 25827</strain>
    </source>
</reference>
<accession>A0AA87CP15</accession>
<protein>
    <submittedName>
        <fullName evidence="1">Uncharacterized protein</fullName>
    </submittedName>
</protein>
<dbReference type="EMBL" id="ABJD02000118">
    <property type="protein sequence ID" value="EDU57512.1"/>
    <property type="molecule type" value="Genomic_DNA"/>
</dbReference>
<organism evidence="1 2">
    <name type="scientific">Providencia stuartii ATCC 25827</name>
    <dbReference type="NCBI Taxonomy" id="471874"/>
    <lineage>
        <taxon>Bacteria</taxon>
        <taxon>Pseudomonadati</taxon>
        <taxon>Pseudomonadota</taxon>
        <taxon>Gammaproteobacteria</taxon>
        <taxon>Enterobacterales</taxon>
        <taxon>Morganellaceae</taxon>
        <taxon>Providencia</taxon>
    </lineage>
</organism>